<sequence>MTKPFINEQEFLKLGCEPIDTPAALSQAIHTLRPGMELTKGGAEKLYRDIQMAFFADRLANNGWQSNREEEKRVEEIMGWLNNGFPTFRYGHAGNWFIPTHDSSISNRPLFSNDSIWENADNLTERDRELAHFQYEALLKEGAFSNPIMLIQINWSGNGWSDNAPFWLNVLAHRGADNSNVFAGQLPKMWAAIQDEGFDSTIQGAYLTDFYKPFSTPDSGSFYRTLKKVTLETFLDTDSAKLGEWRSQISATPFSVKDFNVLDSAVDFTGATDFTLPVLGIVQMAMLIQLCHEAELLHVDHPIMVPWGNLPAEGLKASVPLAMSSSTFPYSDELPFLDGGEPSEVFNSTKLQHNSRTNVHMGGWLESTEFTDCMNAIAKLKADWGV</sequence>
<comment type="caution">
    <text evidence="1">The sequence shown here is derived from an EMBL/GenBank/DDBJ whole genome shotgun (WGS) entry which is preliminary data.</text>
</comment>
<accession>A0AB34T7J8</accession>
<evidence type="ECO:0000313" key="2">
    <source>
        <dbReference type="Proteomes" id="UP000037239"/>
    </source>
</evidence>
<dbReference type="RefSeq" id="WP_052826606.1">
    <property type="nucleotide sequence ID" value="NZ_AWFK01000015.1"/>
</dbReference>
<evidence type="ECO:0000313" key="1">
    <source>
        <dbReference type="EMBL" id="KOA48435.1"/>
    </source>
</evidence>
<dbReference type="EMBL" id="AWFK01000015">
    <property type="protein sequence ID" value="KOA48435.1"/>
    <property type="molecule type" value="Genomic_DNA"/>
</dbReference>
<dbReference type="Proteomes" id="UP000037239">
    <property type="component" value="Unassembled WGS sequence"/>
</dbReference>
<organism evidence="1 2">
    <name type="scientific">Bifidobacterium animalis subsp. animalis MCC 0483</name>
    <dbReference type="NCBI Taxonomy" id="1365955"/>
    <lineage>
        <taxon>Bacteria</taxon>
        <taxon>Bacillati</taxon>
        <taxon>Actinomycetota</taxon>
        <taxon>Actinomycetes</taxon>
        <taxon>Bifidobacteriales</taxon>
        <taxon>Bifidobacteriaceae</taxon>
        <taxon>Bifidobacterium</taxon>
    </lineage>
</organism>
<dbReference type="AlphaFoldDB" id="A0AB34T7J8"/>
<reference evidence="1 2" key="1">
    <citation type="journal article" date="2015" name="Int J Genomics">
        <title>Comparative Genomics Revealed Genetic Diversity and Species/Strain-Level Differences in Carbohydrate Metabolism of Three Probiotic Bifidobacterial Species.</title>
        <authorList>
            <person name="Odamaki T."/>
            <person name="Horigome A."/>
            <person name="Sugahara H."/>
            <person name="Hashikura N."/>
            <person name="Minami J."/>
            <person name="Xiao J.Z."/>
            <person name="Abe F."/>
        </authorList>
    </citation>
    <scope>NUCLEOTIDE SEQUENCE [LARGE SCALE GENOMIC DNA]</scope>
    <source>
        <strain evidence="1 2">MCC 0483</strain>
    </source>
</reference>
<proteinExistence type="predicted"/>
<gene>
    <name evidence="1" type="ORF">BAAM0483_08090</name>
</gene>
<name>A0AB34T7J8_9BIFI</name>
<protein>
    <submittedName>
        <fullName evidence="1">Uncharacterized protein</fullName>
    </submittedName>
</protein>